<accession>A0A938YVI0</accession>
<proteinExistence type="predicted"/>
<gene>
    <name evidence="1" type="ORF">JW744_00150</name>
</gene>
<reference evidence="1" key="1">
    <citation type="submission" date="2021-01" db="EMBL/GenBank/DDBJ databases">
        <title>Active Sulfur Cycling in an Early Earth Analoge.</title>
        <authorList>
            <person name="Hahn C.R."/>
            <person name="Youssef N.H."/>
            <person name="Elshahed M."/>
        </authorList>
    </citation>
    <scope>NUCLEOTIDE SEQUENCE</scope>
    <source>
        <strain evidence="1">Zod_Metabat.1151</strain>
    </source>
</reference>
<sequence>MAGKRRSTRGSEGFRRRVIAIGTGNIHSRNPRIEEEPFSKRAAKLVNTILAATPKQHALKQSAMQTLMELAGNAEREIEFSRERIGERAAKSGIGAEDRKELQELDANQAKIDLMKAIAAGSNPTDTNVKILVKRVNELEKKRPV</sequence>
<name>A0A938YVI0_9ARCH</name>
<comment type="caution">
    <text evidence="1">The sequence shown here is derived from an EMBL/GenBank/DDBJ whole genome shotgun (WGS) entry which is preliminary data.</text>
</comment>
<dbReference type="Proteomes" id="UP000809243">
    <property type="component" value="Unassembled WGS sequence"/>
</dbReference>
<organism evidence="1 2">
    <name type="scientific">Candidatus Iainarchaeum sp</name>
    <dbReference type="NCBI Taxonomy" id="3101447"/>
    <lineage>
        <taxon>Archaea</taxon>
        <taxon>Candidatus Iainarchaeota</taxon>
        <taxon>Candidatus Iainarchaeia</taxon>
        <taxon>Candidatus Iainarchaeales</taxon>
        <taxon>Candidatus Iainarchaeaceae</taxon>
        <taxon>Candidatus Iainarchaeum</taxon>
    </lineage>
</organism>
<dbReference type="AlphaFoldDB" id="A0A938YVI0"/>
<evidence type="ECO:0000313" key="2">
    <source>
        <dbReference type="Proteomes" id="UP000809243"/>
    </source>
</evidence>
<evidence type="ECO:0000313" key="1">
    <source>
        <dbReference type="EMBL" id="MBN2066862.1"/>
    </source>
</evidence>
<dbReference type="EMBL" id="JAFGDB010000003">
    <property type="protein sequence ID" value="MBN2066862.1"/>
    <property type="molecule type" value="Genomic_DNA"/>
</dbReference>
<protein>
    <submittedName>
        <fullName evidence="1">Uncharacterized protein</fullName>
    </submittedName>
</protein>